<dbReference type="InterPro" id="IPR000871">
    <property type="entry name" value="Beta-lactam_class-A"/>
</dbReference>
<organism evidence="6 7">
    <name type="scientific">Sphingomonas rhizophila</name>
    <dbReference type="NCBI Taxonomy" id="2071607"/>
    <lineage>
        <taxon>Bacteria</taxon>
        <taxon>Pseudomonadati</taxon>
        <taxon>Pseudomonadota</taxon>
        <taxon>Alphaproteobacteria</taxon>
        <taxon>Sphingomonadales</taxon>
        <taxon>Sphingomonadaceae</taxon>
        <taxon>Sphingomonas</taxon>
    </lineage>
</organism>
<accession>A0A7G9SAH6</accession>
<comment type="similarity">
    <text evidence="2">Belongs to the class-A beta-lactamase family.</text>
</comment>
<evidence type="ECO:0000313" key="6">
    <source>
        <dbReference type="EMBL" id="QNN64851.1"/>
    </source>
</evidence>
<dbReference type="InterPro" id="IPR012338">
    <property type="entry name" value="Beta-lactam/transpept-like"/>
</dbReference>
<gene>
    <name evidence="6" type="ORF">H9L12_11525</name>
</gene>
<dbReference type="GO" id="GO:0008800">
    <property type="term" value="F:beta-lactamase activity"/>
    <property type="evidence" value="ECO:0007669"/>
    <property type="project" value="UniProtKB-EC"/>
</dbReference>
<dbReference type="PANTHER" id="PTHR35333:SF3">
    <property type="entry name" value="BETA-LACTAMASE-TYPE TRANSPEPTIDASE FOLD CONTAINING PROTEIN"/>
    <property type="match status" value="1"/>
</dbReference>
<dbReference type="EC" id="3.5.2.6" evidence="3"/>
<comment type="catalytic activity">
    <reaction evidence="1">
        <text>a beta-lactam + H2O = a substituted beta-amino acid</text>
        <dbReference type="Rhea" id="RHEA:20401"/>
        <dbReference type="ChEBI" id="CHEBI:15377"/>
        <dbReference type="ChEBI" id="CHEBI:35627"/>
        <dbReference type="ChEBI" id="CHEBI:140347"/>
        <dbReference type="EC" id="3.5.2.6"/>
    </reaction>
</comment>
<feature type="signal peptide" evidence="4">
    <location>
        <begin position="1"/>
        <end position="25"/>
    </location>
</feature>
<evidence type="ECO:0000256" key="4">
    <source>
        <dbReference type="SAM" id="SignalP"/>
    </source>
</evidence>
<name>A0A7G9SAH6_9SPHN</name>
<evidence type="ECO:0000313" key="7">
    <source>
        <dbReference type="Proteomes" id="UP000515955"/>
    </source>
</evidence>
<dbReference type="SUPFAM" id="SSF56601">
    <property type="entry name" value="beta-lactamase/transpeptidase-like"/>
    <property type="match status" value="1"/>
</dbReference>
<evidence type="ECO:0000256" key="2">
    <source>
        <dbReference type="ARBA" id="ARBA00009009"/>
    </source>
</evidence>
<keyword evidence="6" id="KW-0378">Hydrolase</keyword>
<dbReference type="Proteomes" id="UP000515955">
    <property type="component" value="Chromosome"/>
</dbReference>
<evidence type="ECO:0000256" key="1">
    <source>
        <dbReference type="ARBA" id="ARBA00001526"/>
    </source>
</evidence>
<keyword evidence="7" id="KW-1185">Reference proteome</keyword>
<reference evidence="6 7" key="1">
    <citation type="submission" date="2020-08" db="EMBL/GenBank/DDBJ databases">
        <title>Genome sequence of Sphingomonas rhizophila KACC 19189T.</title>
        <authorList>
            <person name="Hyun D.-W."/>
            <person name="Bae J.-W."/>
        </authorList>
    </citation>
    <scope>NUCLEOTIDE SEQUENCE [LARGE SCALE GENOMIC DNA]</scope>
    <source>
        <strain evidence="6 7">KACC 19189</strain>
    </source>
</reference>
<feature type="domain" description="Beta-lactamase class A catalytic" evidence="5">
    <location>
        <begin position="64"/>
        <end position="322"/>
    </location>
</feature>
<dbReference type="Gene3D" id="3.40.710.10">
    <property type="entry name" value="DD-peptidase/beta-lactamase superfamily"/>
    <property type="match status" value="1"/>
</dbReference>
<dbReference type="Pfam" id="PF13354">
    <property type="entry name" value="Beta-lactamase2"/>
    <property type="match status" value="1"/>
</dbReference>
<dbReference type="GO" id="GO:0030655">
    <property type="term" value="P:beta-lactam antibiotic catabolic process"/>
    <property type="evidence" value="ECO:0007669"/>
    <property type="project" value="InterPro"/>
</dbReference>
<dbReference type="InterPro" id="IPR045155">
    <property type="entry name" value="Beta-lactam_cat"/>
</dbReference>
<keyword evidence="4" id="KW-0732">Signal</keyword>
<sequence>MTSALVRRLIWLLASSGGLVGAASAAQQVDPLAPLASPPTAVPGPEALRARIREIGRSFDGKAGIAIVNLRDGWEASWNGDTLFPQQSCSKLWVAITAMDAVDKGRISLDDKVTLGRDDLTLFHQPLAAKVLGGGHTTTLNALLFTAITESDNTANDKLMRSIGGPQRVRDMIQNKGLGAIRFYEGERALQSKIAGLIWSQSYSIGDAFYKARSALPMSVRQASFNRYLSDPYDGASPHAIANALARLKKGELLSPSSTSKLLNTMGRTRTGKARVRAALAPGWHWNHKTGTGQVLNGRIGGINDIGLLTAPDGTVYAMALMSIPNKSDGAAQGMMQTVTRAVIAAHQTRVASR</sequence>
<evidence type="ECO:0000259" key="5">
    <source>
        <dbReference type="Pfam" id="PF13354"/>
    </source>
</evidence>
<proteinExistence type="inferred from homology"/>
<protein>
    <recommendedName>
        <fullName evidence="3">beta-lactamase</fullName>
        <ecNumber evidence="3">3.5.2.6</ecNumber>
    </recommendedName>
</protein>
<feature type="chain" id="PRO_5028934918" description="beta-lactamase" evidence="4">
    <location>
        <begin position="26"/>
        <end position="354"/>
    </location>
</feature>
<evidence type="ECO:0000256" key="3">
    <source>
        <dbReference type="ARBA" id="ARBA00012865"/>
    </source>
</evidence>
<dbReference type="PANTHER" id="PTHR35333">
    <property type="entry name" value="BETA-LACTAMASE"/>
    <property type="match status" value="1"/>
</dbReference>
<dbReference type="KEGG" id="srhi:H9L12_11525"/>
<dbReference type="EMBL" id="CP060717">
    <property type="protein sequence ID" value="QNN64851.1"/>
    <property type="molecule type" value="Genomic_DNA"/>
</dbReference>
<dbReference type="AlphaFoldDB" id="A0A7G9SAH6"/>
<dbReference type="GO" id="GO:0046677">
    <property type="term" value="P:response to antibiotic"/>
    <property type="evidence" value="ECO:0007669"/>
    <property type="project" value="InterPro"/>
</dbReference>